<keyword evidence="13" id="KW-0695">RNA-directed DNA polymerase</keyword>
<dbReference type="Pfam" id="PF22936">
    <property type="entry name" value="Pol_BBD"/>
    <property type="match status" value="1"/>
</dbReference>
<dbReference type="Pfam" id="PF07727">
    <property type="entry name" value="RVT_2"/>
    <property type="match status" value="2"/>
</dbReference>
<dbReference type="Proteomes" id="UP000499080">
    <property type="component" value="Unassembled WGS sequence"/>
</dbReference>
<dbReference type="GO" id="GO:0003676">
    <property type="term" value="F:nucleic acid binding"/>
    <property type="evidence" value="ECO:0007669"/>
    <property type="project" value="InterPro"/>
</dbReference>
<keyword evidence="17" id="KW-0511">Multifunctional enzyme</keyword>
<evidence type="ECO:0000256" key="5">
    <source>
        <dbReference type="ARBA" id="ARBA00022723"/>
    </source>
</evidence>
<evidence type="ECO:0000256" key="12">
    <source>
        <dbReference type="ARBA" id="ARBA00022908"/>
    </source>
</evidence>
<dbReference type="InterPro" id="IPR039537">
    <property type="entry name" value="Retrotran_Ty1/copia-like"/>
</dbReference>
<feature type="compositionally biased region" description="Basic and acidic residues" evidence="19">
    <location>
        <begin position="135"/>
        <end position="145"/>
    </location>
</feature>
<comment type="caution">
    <text evidence="22">The sequence shown here is derived from an EMBL/GenBank/DDBJ whole genome shotgun (WGS) entry which is preliminary data.</text>
</comment>
<dbReference type="InterPro" id="IPR054722">
    <property type="entry name" value="PolX-like_BBD"/>
</dbReference>
<dbReference type="GO" id="GO:0015074">
    <property type="term" value="P:DNA integration"/>
    <property type="evidence" value="ECO:0007669"/>
    <property type="project" value="UniProtKB-KW"/>
</dbReference>
<evidence type="ECO:0000256" key="15">
    <source>
        <dbReference type="ARBA" id="ARBA00023113"/>
    </source>
</evidence>
<evidence type="ECO:0000256" key="18">
    <source>
        <dbReference type="PROSITE-ProRule" id="PRU00047"/>
    </source>
</evidence>
<protein>
    <submittedName>
        <fullName evidence="22">Retrovirus-related Pol polyprotein from transposon TNT 1-94</fullName>
    </submittedName>
</protein>
<keyword evidence="18" id="KW-0863">Zinc-finger</keyword>
<keyword evidence="16" id="KW-0233">DNA recombination</keyword>
<dbReference type="GO" id="GO:0006310">
    <property type="term" value="P:DNA recombination"/>
    <property type="evidence" value="ECO:0007669"/>
    <property type="project" value="UniProtKB-KW"/>
</dbReference>
<keyword evidence="7" id="KW-0064">Aspartyl protease</keyword>
<feature type="non-terminal residue" evidence="22">
    <location>
        <position position="1"/>
    </location>
</feature>
<organism evidence="22 23">
    <name type="scientific">Araneus ventricosus</name>
    <name type="common">Orbweaver spider</name>
    <name type="synonym">Epeira ventricosa</name>
    <dbReference type="NCBI Taxonomy" id="182803"/>
    <lineage>
        <taxon>Eukaryota</taxon>
        <taxon>Metazoa</taxon>
        <taxon>Ecdysozoa</taxon>
        <taxon>Arthropoda</taxon>
        <taxon>Chelicerata</taxon>
        <taxon>Arachnida</taxon>
        <taxon>Araneae</taxon>
        <taxon>Araneomorphae</taxon>
        <taxon>Entelegynae</taxon>
        <taxon>Araneoidea</taxon>
        <taxon>Araneidae</taxon>
        <taxon>Araneus</taxon>
    </lineage>
</organism>
<dbReference type="AlphaFoldDB" id="A0A4Y2RTR3"/>
<dbReference type="GO" id="GO:0004519">
    <property type="term" value="F:endonuclease activity"/>
    <property type="evidence" value="ECO:0007669"/>
    <property type="project" value="UniProtKB-KW"/>
</dbReference>
<evidence type="ECO:0000256" key="11">
    <source>
        <dbReference type="ARBA" id="ARBA00022842"/>
    </source>
</evidence>
<keyword evidence="23" id="KW-1185">Reference proteome</keyword>
<evidence type="ECO:0000256" key="3">
    <source>
        <dbReference type="ARBA" id="ARBA00022670"/>
    </source>
</evidence>
<dbReference type="InterPro" id="IPR057670">
    <property type="entry name" value="SH3_retrovirus"/>
</dbReference>
<dbReference type="SUPFAM" id="SSF56672">
    <property type="entry name" value="DNA/RNA polymerases"/>
    <property type="match status" value="1"/>
</dbReference>
<evidence type="ECO:0000313" key="23">
    <source>
        <dbReference type="Proteomes" id="UP000499080"/>
    </source>
</evidence>
<dbReference type="InterPro" id="IPR013103">
    <property type="entry name" value="RVT_2"/>
</dbReference>
<dbReference type="InterPro" id="IPR001878">
    <property type="entry name" value="Znf_CCHC"/>
</dbReference>
<keyword evidence="3" id="KW-0645">Protease</keyword>
<dbReference type="GO" id="GO:0004190">
    <property type="term" value="F:aspartic-type endopeptidase activity"/>
    <property type="evidence" value="ECO:0007669"/>
    <property type="project" value="UniProtKB-KW"/>
</dbReference>
<dbReference type="PROSITE" id="PS50994">
    <property type="entry name" value="INTEGRASE"/>
    <property type="match status" value="1"/>
</dbReference>
<feature type="domain" description="CCHC-type" evidence="20">
    <location>
        <begin position="157"/>
        <end position="173"/>
    </location>
</feature>
<evidence type="ECO:0000256" key="7">
    <source>
        <dbReference type="ARBA" id="ARBA00022750"/>
    </source>
</evidence>
<feature type="region of interest" description="Disordered" evidence="19">
    <location>
        <begin position="662"/>
        <end position="706"/>
    </location>
</feature>
<evidence type="ECO:0000256" key="17">
    <source>
        <dbReference type="ARBA" id="ARBA00023268"/>
    </source>
</evidence>
<dbReference type="Pfam" id="PF00665">
    <property type="entry name" value="rve"/>
    <property type="match status" value="1"/>
</dbReference>
<evidence type="ECO:0000256" key="6">
    <source>
        <dbReference type="ARBA" id="ARBA00022741"/>
    </source>
</evidence>
<dbReference type="Gene3D" id="3.30.420.10">
    <property type="entry name" value="Ribonuclease H-like superfamily/Ribonuclease H"/>
    <property type="match status" value="1"/>
</dbReference>
<keyword evidence="11" id="KW-0460">Magnesium</keyword>
<dbReference type="Pfam" id="PF13976">
    <property type="entry name" value="gag_pre-integrs"/>
    <property type="match status" value="1"/>
</dbReference>
<evidence type="ECO:0000256" key="9">
    <source>
        <dbReference type="ARBA" id="ARBA00022801"/>
    </source>
</evidence>
<reference evidence="22 23" key="1">
    <citation type="journal article" date="2019" name="Sci. Rep.">
        <title>Orb-weaving spider Araneus ventricosus genome elucidates the spidroin gene catalogue.</title>
        <authorList>
            <person name="Kono N."/>
            <person name="Nakamura H."/>
            <person name="Ohtoshi R."/>
            <person name="Moran D.A.P."/>
            <person name="Shinohara A."/>
            <person name="Yoshida Y."/>
            <person name="Fujiwara M."/>
            <person name="Mori M."/>
            <person name="Tomita M."/>
            <person name="Arakawa K."/>
        </authorList>
    </citation>
    <scope>NUCLEOTIDE SEQUENCE [LARGE SCALE GENOMIC DNA]</scope>
</reference>
<keyword evidence="15" id="KW-0917">Virion maturation</keyword>
<keyword evidence="2" id="KW-1188">Viral release from host cell</keyword>
<dbReference type="Pfam" id="PF14223">
    <property type="entry name" value="Retrotran_gag_2"/>
    <property type="match status" value="1"/>
</dbReference>
<feature type="region of interest" description="Disordered" evidence="19">
    <location>
        <begin position="130"/>
        <end position="151"/>
    </location>
</feature>
<name>A0A4Y2RTR3_ARAVE</name>
<keyword evidence="14" id="KW-0239">DNA-directed DNA polymerase</keyword>
<evidence type="ECO:0000256" key="16">
    <source>
        <dbReference type="ARBA" id="ARBA00023172"/>
    </source>
</evidence>
<dbReference type="InterPro" id="IPR043502">
    <property type="entry name" value="DNA/RNA_pol_sf"/>
</dbReference>
<feature type="domain" description="Integrase catalytic" evidence="21">
    <location>
        <begin position="389"/>
        <end position="566"/>
    </location>
</feature>
<dbReference type="PANTHER" id="PTHR42648">
    <property type="entry name" value="TRANSPOSASE, PUTATIVE-RELATED"/>
    <property type="match status" value="1"/>
</dbReference>
<keyword evidence="18" id="KW-0862">Zinc</keyword>
<keyword evidence="8" id="KW-0255">Endonuclease</keyword>
<evidence type="ECO:0000256" key="8">
    <source>
        <dbReference type="ARBA" id="ARBA00022759"/>
    </source>
</evidence>
<dbReference type="GO" id="GO:0003887">
    <property type="term" value="F:DNA-directed DNA polymerase activity"/>
    <property type="evidence" value="ECO:0007669"/>
    <property type="project" value="UniProtKB-KW"/>
</dbReference>
<dbReference type="PROSITE" id="PS50158">
    <property type="entry name" value="ZF_CCHC"/>
    <property type="match status" value="1"/>
</dbReference>
<proteinExistence type="predicted"/>
<evidence type="ECO:0000256" key="10">
    <source>
        <dbReference type="ARBA" id="ARBA00022840"/>
    </source>
</evidence>
<dbReference type="InterPro" id="IPR001584">
    <property type="entry name" value="Integrase_cat-core"/>
</dbReference>
<evidence type="ECO:0000256" key="14">
    <source>
        <dbReference type="ARBA" id="ARBA00022932"/>
    </source>
</evidence>
<keyword evidence="14" id="KW-0548">Nucleotidyltransferase</keyword>
<dbReference type="GO" id="GO:0003964">
    <property type="term" value="F:RNA-directed DNA polymerase activity"/>
    <property type="evidence" value="ECO:0007669"/>
    <property type="project" value="UniProtKB-KW"/>
</dbReference>
<keyword evidence="12" id="KW-0229">DNA integration</keyword>
<accession>A0A4Y2RTR3</accession>
<dbReference type="OrthoDB" id="413361at2759"/>
<dbReference type="InterPro" id="IPR036397">
    <property type="entry name" value="RNaseH_sf"/>
</dbReference>
<dbReference type="PANTHER" id="PTHR42648:SF11">
    <property type="entry name" value="TRANSPOSON TY4-P GAG-POL POLYPROTEIN"/>
    <property type="match status" value="1"/>
</dbReference>
<keyword evidence="14" id="KW-0808">Transferase</keyword>
<dbReference type="GO" id="GO:0008270">
    <property type="term" value="F:zinc ion binding"/>
    <property type="evidence" value="ECO:0007669"/>
    <property type="project" value="UniProtKB-KW"/>
</dbReference>
<dbReference type="InterPro" id="IPR012337">
    <property type="entry name" value="RNaseH-like_sf"/>
</dbReference>
<sequence>KDMWEKLERTYLSKGPARKANLLKSLLQLKMETGSDVRDHIRKFCDIIDKLQDLDIVIDEDLMSVMLLYSLPANFETFRVAIESRDELPKLDTLRIKIIDEWQSRADQSLSKDDGAYAAKFENQLRKKRFKTKTKPKETVDDRKRNTPKPHRTRKIKCWTCGLEGHNSRECEKKNLKTHSAVGFCVANVSDARDRNQWILDSGCTTHMCNNESFFEYIEPSNEKCVKLADKSVAKVQGHGKTNFPAIVNGQRSYVHSNETLYVPSLSYNLLSVAKLTNLGFTVQFNGQSADIVNPLKDMKLKADRVGDLYFLRTLEKKDNTASTVSTSMDTPSSDHFLKWHARLGHLNKIDMMNAIKNCSFEGLKCSNLKCSNIDISNFDCEICIKGKLTKSPFKNVHSRSNVKLKILHTDLCGPMKVKSIGNARYFITFIDDKTGWTEVRFLKNKSQAWEKFKEVKNILERQSGCKIKFLQSDRGGEYIGEKFDDYLKELGIQRRLTVKNTSEQNGIAERKNRTLLDIPRCSLNQSKLPLSFWTEAIANANYTKNRLPSKSLQGKSPYELWHGKIPNIGYFKTFGCEAFVWNNKKNRGKFEPRALKCIFLGYSDYSKAYRIWLTEAKRVEISCSVKFLENNVLTPSKEYIDFSPYDNEVIKRDKECQTLSIPAPINSEKQNTPESDDDVTLEPELSISEKPINSEQSSKRRCGRPKLIRGARGRPKKIYAIPKEETSENNFQNSVDSTDCAIFAIGEIAMESALKGESSQDWLKALVSEVKSILKHDTFDLVKRTENMELIGSRFILRNKYGSDGKIKFKKARLVEQGFGQIPEVNYCQNQPFSPVARLSSIKMLASLAAKFKAKIYQFDITTAYLNGILEDEVYMNIPKYFDLALETLIESENDEDLCKRAKQILVNIKTNNMVRKLKKSLYGLKQSGRCWFSRLKEILHDFGLNNTKSDPCVFHIKNNNKLTILTVYVDDILMFSEDPKMVDLLHNHLSKHFNVKYDGIAKNCLGIEFNQTNSKITMSQSNYIKEMLERYNMLECNTVSTPMALGNKLCTATTPDDQLPYRELHSCP</sequence>
<keyword evidence="4" id="KW-0540">Nuclease</keyword>
<evidence type="ECO:0000259" key="21">
    <source>
        <dbReference type="PROSITE" id="PS50994"/>
    </source>
</evidence>
<dbReference type="GO" id="GO:0006508">
    <property type="term" value="P:proteolysis"/>
    <property type="evidence" value="ECO:0007669"/>
    <property type="project" value="UniProtKB-KW"/>
</dbReference>
<evidence type="ECO:0000256" key="1">
    <source>
        <dbReference type="ARBA" id="ARBA00002180"/>
    </source>
</evidence>
<keyword evidence="10" id="KW-0067">ATP-binding</keyword>
<dbReference type="Pfam" id="PF25597">
    <property type="entry name" value="SH3_retrovirus"/>
    <property type="match status" value="1"/>
</dbReference>
<dbReference type="GO" id="GO:0005524">
    <property type="term" value="F:ATP binding"/>
    <property type="evidence" value="ECO:0007669"/>
    <property type="project" value="UniProtKB-KW"/>
</dbReference>
<evidence type="ECO:0000256" key="13">
    <source>
        <dbReference type="ARBA" id="ARBA00022918"/>
    </source>
</evidence>
<evidence type="ECO:0000256" key="2">
    <source>
        <dbReference type="ARBA" id="ARBA00022612"/>
    </source>
</evidence>
<evidence type="ECO:0000256" key="19">
    <source>
        <dbReference type="SAM" id="MobiDB-lite"/>
    </source>
</evidence>
<comment type="function">
    <text evidence="1">The aspartyl protease (PR) mediates the proteolytic cleavages of the Gag and Gag-Pol polyproteins after assembly of the VLP.</text>
</comment>
<gene>
    <name evidence="22" type="primary">POLX_1921</name>
    <name evidence="22" type="ORF">AVEN_115448_1</name>
</gene>
<evidence type="ECO:0000313" key="22">
    <source>
        <dbReference type="EMBL" id="GBN79262.1"/>
    </source>
</evidence>
<dbReference type="InterPro" id="IPR025724">
    <property type="entry name" value="GAG-pre-integrase_dom"/>
</dbReference>
<keyword evidence="5" id="KW-0479">Metal-binding</keyword>
<dbReference type="SUPFAM" id="SSF53098">
    <property type="entry name" value="Ribonuclease H-like"/>
    <property type="match status" value="1"/>
</dbReference>
<keyword evidence="6" id="KW-0547">Nucleotide-binding</keyword>
<evidence type="ECO:0000256" key="4">
    <source>
        <dbReference type="ARBA" id="ARBA00022722"/>
    </source>
</evidence>
<dbReference type="EMBL" id="BGPR01147514">
    <property type="protein sequence ID" value="GBN79262.1"/>
    <property type="molecule type" value="Genomic_DNA"/>
</dbReference>
<keyword evidence="9" id="KW-0378">Hydrolase</keyword>
<evidence type="ECO:0000259" key="20">
    <source>
        <dbReference type="PROSITE" id="PS50158"/>
    </source>
</evidence>
<dbReference type="GO" id="GO:0042575">
    <property type="term" value="C:DNA polymerase complex"/>
    <property type="evidence" value="ECO:0007669"/>
    <property type="project" value="UniProtKB-ARBA"/>
</dbReference>